<dbReference type="PANTHER" id="PTHR31004">
    <property type="entry name" value="TRANSMEMBRANE PROTEIN 79"/>
    <property type="match status" value="1"/>
</dbReference>
<dbReference type="GO" id="GO:0045055">
    <property type="term" value="P:regulated exocytosis"/>
    <property type="evidence" value="ECO:0007669"/>
    <property type="project" value="TreeGrafter"/>
</dbReference>
<evidence type="ECO:0000256" key="1">
    <source>
        <dbReference type="SAM" id="MobiDB-lite"/>
    </source>
</evidence>
<dbReference type="InterPro" id="IPR001129">
    <property type="entry name" value="Membr-assoc_MAPEG"/>
</dbReference>
<organism evidence="3 4">
    <name type="scientific">Methyloceanibacter marginalis</name>
    <dbReference type="NCBI Taxonomy" id="1774971"/>
    <lineage>
        <taxon>Bacteria</taxon>
        <taxon>Pseudomonadati</taxon>
        <taxon>Pseudomonadota</taxon>
        <taxon>Alphaproteobacteria</taxon>
        <taxon>Hyphomicrobiales</taxon>
        <taxon>Hyphomicrobiaceae</taxon>
        <taxon>Methyloceanibacter</taxon>
    </lineage>
</organism>
<evidence type="ECO:0000313" key="3">
    <source>
        <dbReference type="EMBL" id="ODS02452.1"/>
    </source>
</evidence>
<dbReference type="Pfam" id="PF01124">
    <property type="entry name" value="MAPEG"/>
    <property type="match status" value="1"/>
</dbReference>
<feature type="transmembrane region" description="Helical" evidence="2">
    <location>
        <begin position="175"/>
        <end position="196"/>
    </location>
</feature>
<feature type="transmembrane region" description="Helical" evidence="2">
    <location>
        <begin position="107"/>
        <end position="127"/>
    </location>
</feature>
<reference evidence="3 4" key="1">
    <citation type="journal article" date="2016" name="Environ. Microbiol.">
        <title>New Methyloceanibacter diversity from North Sea sediments includes methanotroph containing solely the soluble methane monooxygenase.</title>
        <authorList>
            <person name="Vekeman B."/>
            <person name="Kerckhof F.M."/>
            <person name="Cremers G."/>
            <person name="de Vos P."/>
            <person name="Vandamme P."/>
            <person name="Boon N."/>
            <person name="Op den Camp H.J."/>
            <person name="Heylen K."/>
        </authorList>
    </citation>
    <scope>NUCLEOTIDE SEQUENCE [LARGE SCALE GENOMIC DNA]</scope>
    <source>
        <strain evidence="3 4">R-67177</strain>
    </source>
</reference>
<keyword evidence="2" id="KW-1133">Transmembrane helix</keyword>
<sequence>MAKTRTQSDFIGSASQGGTGADLKPRTKGNMQRSVDQQQAPGRRKAKRRDPRVKYFGFTAMQWPFIATLVGNWLFAAAFFAAAKYFWTWTPEAWGIADRLALVIKDAVIALVPGVIGICIVAAQRLDPSQFVGRVPKANSPVDINNRFILNTFEQFTAWFIANAGLAMYCPIEEARTLPILTALFVLGRILFWIGYHRTRICARSASASPSIRRWRPSPGSC</sequence>
<feature type="transmembrane region" description="Helical" evidence="2">
    <location>
        <begin position="55"/>
        <end position="87"/>
    </location>
</feature>
<dbReference type="AlphaFoldDB" id="A0A1E3WAB6"/>
<feature type="region of interest" description="Disordered" evidence="1">
    <location>
        <begin position="1"/>
        <end position="48"/>
    </location>
</feature>
<protein>
    <submittedName>
        <fullName evidence="3">Uncharacterized protein</fullName>
    </submittedName>
</protein>
<dbReference type="EMBL" id="LPWD01000306">
    <property type="protein sequence ID" value="ODS02452.1"/>
    <property type="molecule type" value="Genomic_DNA"/>
</dbReference>
<dbReference type="Proteomes" id="UP000095042">
    <property type="component" value="Unassembled WGS sequence"/>
</dbReference>
<feature type="compositionally biased region" description="Polar residues" evidence="1">
    <location>
        <begin position="29"/>
        <end position="40"/>
    </location>
</feature>
<keyword evidence="4" id="KW-1185">Reference proteome</keyword>
<evidence type="ECO:0000256" key="2">
    <source>
        <dbReference type="SAM" id="Phobius"/>
    </source>
</evidence>
<comment type="caution">
    <text evidence="3">The sequence shown here is derived from an EMBL/GenBank/DDBJ whole genome shotgun (WGS) entry which is preliminary data.</text>
</comment>
<dbReference type="PANTHER" id="PTHR31004:SF1">
    <property type="entry name" value="TRANSMEMBRANE PROTEIN 79"/>
    <property type="match status" value="1"/>
</dbReference>
<proteinExistence type="predicted"/>
<gene>
    <name evidence="3" type="ORF">AUC71_15280</name>
</gene>
<accession>A0A1E3WAB6</accession>
<feature type="compositionally biased region" description="Polar residues" evidence="1">
    <location>
        <begin position="1"/>
        <end position="14"/>
    </location>
</feature>
<dbReference type="GO" id="GO:0005765">
    <property type="term" value="C:lysosomal membrane"/>
    <property type="evidence" value="ECO:0007669"/>
    <property type="project" value="TreeGrafter"/>
</dbReference>
<keyword evidence="2" id="KW-0812">Transmembrane</keyword>
<name>A0A1E3WAB6_9HYPH</name>
<keyword evidence="2" id="KW-0472">Membrane</keyword>
<evidence type="ECO:0000313" key="4">
    <source>
        <dbReference type="Proteomes" id="UP000095042"/>
    </source>
</evidence>